<name>A0A512PEA3_9CELL</name>
<organism evidence="2 3">
    <name type="scientific">Cellulomonas soli</name>
    <dbReference type="NCBI Taxonomy" id="931535"/>
    <lineage>
        <taxon>Bacteria</taxon>
        <taxon>Bacillati</taxon>
        <taxon>Actinomycetota</taxon>
        <taxon>Actinomycetes</taxon>
        <taxon>Micrococcales</taxon>
        <taxon>Cellulomonadaceae</taxon>
        <taxon>Cellulomonas</taxon>
    </lineage>
</organism>
<dbReference type="PANTHER" id="PTHR43194:SF2">
    <property type="entry name" value="PEROXISOMAL MEMBRANE PROTEIN LPX1"/>
    <property type="match status" value="1"/>
</dbReference>
<dbReference type="OrthoDB" id="2987348at2"/>
<protein>
    <recommendedName>
        <fullName evidence="1">AB hydrolase-1 domain-containing protein</fullName>
    </recommendedName>
</protein>
<comment type="caution">
    <text evidence="2">The sequence shown here is derived from an EMBL/GenBank/DDBJ whole genome shotgun (WGS) entry which is preliminary data.</text>
</comment>
<dbReference type="SUPFAM" id="SSF53474">
    <property type="entry name" value="alpha/beta-Hydrolases"/>
    <property type="match status" value="1"/>
</dbReference>
<proteinExistence type="predicted"/>
<dbReference type="Gene3D" id="3.40.50.1820">
    <property type="entry name" value="alpha/beta hydrolase"/>
    <property type="match status" value="1"/>
</dbReference>
<dbReference type="PROSITE" id="PS51257">
    <property type="entry name" value="PROKAR_LIPOPROTEIN"/>
    <property type="match status" value="1"/>
</dbReference>
<dbReference type="PRINTS" id="PR00111">
    <property type="entry name" value="ABHYDROLASE"/>
</dbReference>
<keyword evidence="3" id="KW-1185">Reference proteome</keyword>
<reference evidence="2 3" key="1">
    <citation type="submission" date="2019-07" db="EMBL/GenBank/DDBJ databases">
        <title>Whole genome shotgun sequence of Cellulomonas soli NBRC 109434.</title>
        <authorList>
            <person name="Hosoyama A."/>
            <person name="Uohara A."/>
            <person name="Ohji S."/>
            <person name="Ichikawa N."/>
        </authorList>
    </citation>
    <scope>NUCLEOTIDE SEQUENCE [LARGE SCALE GENOMIC DNA]</scope>
    <source>
        <strain evidence="2 3">NBRC 109434</strain>
    </source>
</reference>
<dbReference type="PANTHER" id="PTHR43194">
    <property type="entry name" value="HYDROLASE ALPHA/BETA FOLD FAMILY"/>
    <property type="match status" value="1"/>
</dbReference>
<dbReference type="RefSeq" id="WP_146953293.1">
    <property type="nucleotide sequence ID" value="NZ_BAABBJ010000007.1"/>
</dbReference>
<dbReference type="Pfam" id="PF00561">
    <property type="entry name" value="Abhydrolase_1"/>
    <property type="match status" value="1"/>
</dbReference>
<dbReference type="InterPro" id="IPR050228">
    <property type="entry name" value="Carboxylesterase_BioH"/>
</dbReference>
<gene>
    <name evidence="2" type="ORF">CSO01_22540</name>
</gene>
<dbReference type="InterPro" id="IPR000073">
    <property type="entry name" value="AB_hydrolase_1"/>
</dbReference>
<evidence type="ECO:0000259" key="1">
    <source>
        <dbReference type="Pfam" id="PF00561"/>
    </source>
</evidence>
<dbReference type="Proteomes" id="UP000321798">
    <property type="component" value="Unassembled WGS sequence"/>
</dbReference>
<dbReference type="GO" id="GO:0003824">
    <property type="term" value="F:catalytic activity"/>
    <property type="evidence" value="ECO:0007669"/>
    <property type="project" value="UniProtKB-ARBA"/>
</dbReference>
<dbReference type="AlphaFoldDB" id="A0A512PEA3"/>
<accession>A0A512PEA3</accession>
<evidence type="ECO:0000313" key="2">
    <source>
        <dbReference type="EMBL" id="GEP69539.1"/>
    </source>
</evidence>
<dbReference type="InterPro" id="IPR029058">
    <property type="entry name" value="AB_hydrolase_fold"/>
</dbReference>
<evidence type="ECO:0000313" key="3">
    <source>
        <dbReference type="Proteomes" id="UP000321798"/>
    </source>
</evidence>
<sequence>MKHVEVGPDGARMGYVELQGDGPALVYLHGLGSCSVAYFARPATEPGVAGRHVLMLDLLGFGLSDRPASFGYTVTDHADAVARALDALGVTGADVVAHSMGGGIGVALADRRPDLVGRLVLVEPSLHPTPRPIPESFTEQEYVRTGFAVRLDDAGPQWAATMRLADPLAMHRSELGLGASMPVLDDVLLDLPMPRAVIEGGLSGWLADDPRLRAAGIPVHVVPGTGHVMMLDDPAGFARALVAALATAA</sequence>
<feature type="domain" description="AB hydrolase-1" evidence="1">
    <location>
        <begin position="23"/>
        <end position="176"/>
    </location>
</feature>
<dbReference type="EMBL" id="BKAL01000007">
    <property type="protein sequence ID" value="GEP69539.1"/>
    <property type="molecule type" value="Genomic_DNA"/>
</dbReference>